<sequence length="436" mass="43604">MFSKSTFVAVTLLGLSAVEGHMIMSKPVPYGKDTLNNSPLAADGSDFPCKLRSNTYQVTEWNKAAVGESMPLTFQGSAVHGGGSCQISLTTDLEPTKDSSWMVIKSFEGGCPANVDGNLPADPNGVDPYSFNYTIPEGITAGKYTLAWTWFNRIGNREMYMNCAPLEVTGGSSSKRSRVMPKLEERSSSFPPMFVANVNGCTTKEGVDIRFPQPGADVQYLGEASNLAPEGSAACTGTATFGGAGDTSSGTSSETSSGTSSSSGSGSGAASSAAAAVSSAVVANANANTGSYSTSTATAAANTVYAAPPAASSASSGSSSGSSAGSSSGTSSGTSSGASSGASPQASAGSGSSGSGSTSTSTSGALSGSCSTEGQWNCINGSSFQRCANGKWTASQAMASGTQCTPGQSADLSIATAKSKRDVTEMRARRRAHGGH</sequence>
<proteinExistence type="predicted"/>
<feature type="region of interest" description="Disordered" evidence="1">
    <location>
        <begin position="243"/>
        <end position="270"/>
    </location>
</feature>
<feature type="region of interest" description="Disordered" evidence="1">
    <location>
        <begin position="309"/>
        <end position="366"/>
    </location>
</feature>
<dbReference type="OrthoDB" id="2342176at2759"/>
<feature type="non-terminal residue" evidence="3">
    <location>
        <position position="436"/>
    </location>
</feature>
<keyword evidence="3" id="KW-0503">Monooxygenase</keyword>
<keyword evidence="2" id="KW-0732">Signal</keyword>
<feature type="chain" id="PRO_5012815413" evidence="2">
    <location>
        <begin position="21"/>
        <end position="436"/>
    </location>
</feature>
<dbReference type="STRING" id="690307.A0A1L9WGX0"/>
<dbReference type="VEuPathDB" id="FungiDB:ASPACDRAFT_16626"/>
<dbReference type="EMBL" id="KV878989">
    <property type="protein sequence ID" value="OJJ95434.1"/>
    <property type="molecule type" value="Genomic_DNA"/>
</dbReference>
<dbReference type="Gene3D" id="2.70.50.70">
    <property type="match status" value="1"/>
</dbReference>
<evidence type="ECO:0000313" key="3">
    <source>
        <dbReference type="EMBL" id="OJJ95434.1"/>
    </source>
</evidence>
<evidence type="ECO:0000256" key="2">
    <source>
        <dbReference type="SAM" id="SignalP"/>
    </source>
</evidence>
<feature type="region of interest" description="Disordered" evidence="1">
    <location>
        <begin position="416"/>
        <end position="436"/>
    </location>
</feature>
<feature type="compositionally biased region" description="Low complexity" evidence="1">
    <location>
        <begin position="246"/>
        <end position="270"/>
    </location>
</feature>
<name>A0A1L9WGX0_ASPA1</name>
<feature type="signal peptide" evidence="2">
    <location>
        <begin position="1"/>
        <end position="20"/>
    </location>
</feature>
<dbReference type="AlphaFoldDB" id="A0A1L9WGX0"/>
<dbReference type="RefSeq" id="XP_020051774.1">
    <property type="nucleotide sequence ID" value="XM_020197168.1"/>
</dbReference>
<dbReference type="GeneID" id="30970982"/>
<dbReference type="GO" id="GO:0004497">
    <property type="term" value="F:monooxygenase activity"/>
    <property type="evidence" value="ECO:0007669"/>
    <property type="project" value="UniProtKB-KW"/>
</dbReference>
<evidence type="ECO:0000313" key="4">
    <source>
        <dbReference type="Proteomes" id="UP000184546"/>
    </source>
</evidence>
<reference evidence="4" key="1">
    <citation type="journal article" date="2017" name="Genome Biol.">
        <title>Comparative genomics reveals high biological diversity and specific adaptations in the industrially and medically important fungal genus Aspergillus.</title>
        <authorList>
            <person name="de Vries R.P."/>
            <person name="Riley R."/>
            <person name="Wiebenga A."/>
            <person name="Aguilar-Osorio G."/>
            <person name="Amillis S."/>
            <person name="Uchima C.A."/>
            <person name="Anderluh G."/>
            <person name="Asadollahi M."/>
            <person name="Askin M."/>
            <person name="Barry K."/>
            <person name="Battaglia E."/>
            <person name="Bayram O."/>
            <person name="Benocci T."/>
            <person name="Braus-Stromeyer S.A."/>
            <person name="Caldana C."/>
            <person name="Canovas D."/>
            <person name="Cerqueira G.C."/>
            <person name="Chen F."/>
            <person name="Chen W."/>
            <person name="Choi C."/>
            <person name="Clum A."/>
            <person name="Dos Santos R.A."/>
            <person name="Damasio A.R."/>
            <person name="Diallinas G."/>
            <person name="Emri T."/>
            <person name="Fekete E."/>
            <person name="Flipphi M."/>
            <person name="Freyberg S."/>
            <person name="Gallo A."/>
            <person name="Gournas C."/>
            <person name="Habgood R."/>
            <person name="Hainaut M."/>
            <person name="Harispe M.L."/>
            <person name="Henrissat B."/>
            <person name="Hilden K.S."/>
            <person name="Hope R."/>
            <person name="Hossain A."/>
            <person name="Karabika E."/>
            <person name="Karaffa L."/>
            <person name="Karanyi Z."/>
            <person name="Krasevec N."/>
            <person name="Kuo A."/>
            <person name="Kusch H."/>
            <person name="LaButti K."/>
            <person name="Lagendijk E.L."/>
            <person name="Lapidus A."/>
            <person name="Levasseur A."/>
            <person name="Lindquist E."/>
            <person name="Lipzen A."/>
            <person name="Logrieco A.F."/>
            <person name="MacCabe A."/>
            <person name="Maekelae M.R."/>
            <person name="Malavazi I."/>
            <person name="Melin P."/>
            <person name="Meyer V."/>
            <person name="Mielnichuk N."/>
            <person name="Miskei M."/>
            <person name="Molnar A.P."/>
            <person name="Mule G."/>
            <person name="Ngan C.Y."/>
            <person name="Orejas M."/>
            <person name="Orosz E."/>
            <person name="Ouedraogo J.P."/>
            <person name="Overkamp K.M."/>
            <person name="Park H.-S."/>
            <person name="Perrone G."/>
            <person name="Piumi F."/>
            <person name="Punt P.J."/>
            <person name="Ram A.F."/>
            <person name="Ramon A."/>
            <person name="Rauscher S."/>
            <person name="Record E."/>
            <person name="Riano-Pachon D.M."/>
            <person name="Robert V."/>
            <person name="Roehrig J."/>
            <person name="Ruller R."/>
            <person name="Salamov A."/>
            <person name="Salih N.S."/>
            <person name="Samson R.A."/>
            <person name="Sandor E."/>
            <person name="Sanguinetti M."/>
            <person name="Schuetze T."/>
            <person name="Sepcic K."/>
            <person name="Shelest E."/>
            <person name="Sherlock G."/>
            <person name="Sophianopoulou V."/>
            <person name="Squina F.M."/>
            <person name="Sun H."/>
            <person name="Susca A."/>
            <person name="Todd R.B."/>
            <person name="Tsang A."/>
            <person name="Unkles S.E."/>
            <person name="van de Wiele N."/>
            <person name="van Rossen-Uffink D."/>
            <person name="Oliveira J.V."/>
            <person name="Vesth T.C."/>
            <person name="Visser J."/>
            <person name="Yu J.-H."/>
            <person name="Zhou M."/>
            <person name="Andersen M.R."/>
            <person name="Archer D.B."/>
            <person name="Baker S.E."/>
            <person name="Benoit I."/>
            <person name="Brakhage A.A."/>
            <person name="Braus G.H."/>
            <person name="Fischer R."/>
            <person name="Frisvad J.C."/>
            <person name="Goldman G.H."/>
            <person name="Houbraken J."/>
            <person name="Oakley B."/>
            <person name="Pocsi I."/>
            <person name="Scazzocchio C."/>
            <person name="Seiboth B."/>
            <person name="vanKuyk P.A."/>
            <person name="Wortman J."/>
            <person name="Dyer P.S."/>
            <person name="Grigoriev I.V."/>
        </authorList>
    </citation>
    <scope>NUCLEOTIDE SEQUENCE [LARGE SCALE GENOMIC DNA]</scope>
    <source>
        <strain evidence="4">ATCC 16872 / CBS 172.66 / WB 5094</strain>
    </source>
</reference>
<keyword evidence="4" id="KW-1185">Reference proteome</keyword>
<protein>
    <submittedName>
        <fullName evidence="3">Lytic polysaccharide monooxygenase</fullName>
    </submittedName>
</protein>
<dbReference type="PANTHER" id="PTHR36182:SF2">
    <property type="entry name" value="LYTIC POLYSACCHARIDE MONOOXYGENASE"/>
    <property type="match status" value="1"/>
</dbReference>
<organism evidence="3 4">
    <name type="scientific">Aspergillus aculeatus (strain ATCC 16872 / CBS 172.66 / WB 5094)</name>
    <dbReference type="NCBI Taxonomy" id="690307"/>
    <lineage>
        <taxon>Eukaryota</taxon>
        <taxon>Fungi</taxon>
        <taxon>Dikarya</taxon>
        <taxon>Ascomycota</taxon>
        <taxon>Pezizomycotina</taxon>
        <taxon>Eurotiomycetes</taxon>
        <taxon>Eurotiomycetidae</taxon>
        <taxon>Eurotiales</taxon>
        <taxon>Aspergillaceae</taxon>
        <taxon>Aspergillus</taxon>
        <taxon>Aspergillus subgen. Circumdati</taxon>
    </lineage>
</organism>
<dbReference type="OMA" id="TWFNHVG"/>
<dbReference type="Proteomes" id="UP000184546">
    <property type="component" value="Unassembled WGS sequence"/>
</dbReference>
<evidence type="ECO:0000256" key="1">
    <source>
        <dbReference type="SAM" id="MobiDB-lite"/>
    </source>
</evidence>
<gene>
    <name evidence="3" type="ORF">ASPACDRAFT_16626</name>
</gene>
<keyword evidence="3" id="KW-0560">Oxidoreductase</keyword>
<accession>A0A1L9WGX0</accession>
<dbReference type="PANTHER" id="PTHR36182">
    <property type="entry name" value="PROTEIN, PUTATIVE (AFU_ORTHOLOGUE AFUA_6G10930)-RELATED"/>
    <property type="match status" value="1"/>
</dbReference>